<dbReference type="InterPro" id="IPR041921">
    <property type="entry name" value="NuoE_N"/>
</dbReference>
<dbReference type="CDD" id="cd03064">
    <property type="entry name" value="TRX_Fd_NuoE"/>
    <property type="match status" value="1"/>
</dbReference>
<dbReference type="PANTHER" id="PTHR10371">
    <property type="entry name" value="NADH DEHYDROGENASE UBIQUINONE FLAVOPROTEIN 2, MITOCHONDRIAL"/>
    <property type="match status" value="1"/>
</dbReference>
<dbReference type="EMBL" id="ACVN02000170">
    <property type="protein sequence ID" value="ERK55908.1"/>
    <property type="molecule type" value="Genomic_DNA"/>
</dbReference>
<dbReference type="InterPro" id="IPR036249">
    <property type="entry name" value="Thioredoxin-like_sf"/>
</dbReference>
<keyword evidence="6" id="KW-1185">Reference proteome</keyword>
<evidence type="ECO:0000256" key="2">
    <source>
        <dbReference type="ARBA" id="ARBA00023004"/>
    </source>
</evidence>
<organism evidence="5 6">
    <name type="scientific">Propionibacterium acidifaciens F0233</name>
    <dbReference type="NCBI Taxonomy" id="553198"/>
    <lineage>
        <taxon>Bacteria</taxon>
        <taxon>Bacillati</taxon>
        <taxon>Actinomycetota</taxon>
        <taxon>Actinomycetes</taxon>
        <taxon>Propionibacteriales</taxon>
        <taxon>Propionibacteriaceae</taxon>
        <taxon>Propionibacterium</taxon>
    </lineage>
</organism>
<feature type="region of interest" description="Disordered" evidence="4">
    <location>
        <begin position="1"/>
        <end position="38"/>
    </location>
</feature>
<dbReference type="Pfam" id="PF01257">
    <property type="entry name" value="2Fe-2S_thioredx"/>
    <property type="match status" value="1"/>
</dbReference>
<protein>
    <submittedName>
        <fullName evidence="5">Thioredoxin-like [2Fe-2S] ferredoxin</fullName>
    </submittedName>
</protein>
<dbReference type="Gene3D" id="1.10.10.1590">
    <property type="entry name" value="NADH-quinone oxidoreductase subunit E"/>
    <property type="match status" value="1"/>
</dbReference>
<dbReference type="InterPro" id="IPR042128">
    <property type="entry name" value="NuoE_dom"/>
</dbReference>
<dbReference type="GO" id="GO:0046872">
    <property type="term" value="F:metal ion binding"/>
    <property type="evidence" value="ECO:0007669"/>
    <property type="project" value="UniProtKB-KW"/>
</dbReference>
<reference evidence="5" key="1">
    <citation type="submission" date="2013-08" db="EMBL/GenBank/DDBJ databases">
        <authorList>
            <person name="Durkin A.S."/>
            <person name="Haft D.R."/>
            <person name="McCorrison J."/>
            <person name="Torralba M."/>
            <person name="Gillis M."/>
            <person name="Haft D.H."/>
            <person name="Methe B."/>
            <person name="Sutton G."/>
            <person name="Nelson K.E."/>
        </authorList>
    </citation>
    <scope>NUCLEOTIDE SEQUENCE [LARGE SCALE GENOMIC DNA]</scope>
    <source>
        <strain evidence="5">F0233</strain>
    </source>
</reference>
<dbReference type="PANTHER" id="PTHR10371:SF3">
    <property type="entry name" value="NADH DEHYDROGENASE [UBIQUINONE] FLAVOPROTEIN 2, MITOCHONDRIAL"/>
    <property type="match status" value="1"/>
</dbReference>
<feature type="compositionally biased region" description="Basic and acidic residues" evidence="4">
    <location>
        <begin position="1"/>
        <end position="28"/>
    </location>
</feature>
<dbReference type="Gene3D" id="3.40.30.10">
    <property type="entry name" value="Glutaredoxin"/>
    <property type="match status" value="1"/>
</dbReference>
<evidence type="ECO:0000256" key="1">
    <source>
        <dbReference type="ARBA" id="ARBA00022723"/>
    </source>
</evidence>
<proteinExistence type="predicted"/>
<evidence type="ECO:0000313" key="6">
    <source>
        <dbReference type="Proteomes" id="UP000017052"/>
    </source>
</evidence>
<comment type="caution">
    <text evidence="5">The sequence shown here is derived from an EMBL/GenBank/DDBJ whole genome shotgun (WGS) entry which is preliminary data.</text>
</comment>
<evidence type="ECO:0000256" key="3">
    <source>
        <dbReference type="ARBA" id="ARBA00023014"/>
    </source>
</evidence>
<keyword evidence="2" id="KW-0408">Iron</keyword>
<evidence type="ECO:0000256" key="4">
    <source>
        <dbReference type="SAM" id="MobiDB-lite"/>
    </source>
</evidence>
<gene>
    <name evidence="5" type="ORF">HMPREF0682_1469</name>
</gene>
<dbReference type="GO" id="GO:0003954">
    <property type="term" value="F:NADH dehydrogenase activity"/>
    <property type="evidence" value="ECO:0007669"/>
    <property type="project" value="TreeGrafter"/>
</dbReference>
<dbReference type="GO" id="GO:0051536">
    <property type="term" value="F:iron-sulfur cluster binding"/>
    <property type="evidence" value="ECO:0007669"/>
    <property type="project" value="UniProtKB-KW"/>
</dbReference>
<dbReference type="Proteomes" id="UP000017052">
    <property type="component" value="Unassembled WGS sequence"/>
</dbReference>
<evidence type="ECO:0000313" key="5">
    <source>
        <dbReference type="EMBL" id="ERK55908.1"/>
    </source>
</evidence>
<sequence>MGRADPDRVRRAERPGARREPAAGHDPELFGGERTMTDPTRDEVAGILERWGHSREHILSILQDVQHACPEHYVGREAAAQVAADLGMTTTGIYEIVTFYHMLHPEPHGRHHVEICESTPCFFQGGRALQDVAAERLGVAVDEVSPDGAVCLETVPCFGRCASAPNVKIDGRVHHRVSPAALRGLVDRLVADGAAERGRADEQERVGRHV</sequence>
<keyword evidence="1" id="KW-0479">Metal-binding</keyword>
<accession>U2RQT1</accession>
<dbReference type="AlphaFoldDB" id="U2RQT1"/>
<dbReference type="SUPFAM" id="SSF52833">
    <property type="entry name" value="Thioredoxin-like"/>
    <property type="match status" value="1"/>
</dbReference>
<keyword evidence="3" id="KW-0411">Iron-sulfur</keyword>
<name>U2RQT1_9ACTN</name>